<dbReference type="OrthoDB" id="49685at2"/>
<dbReference type="AlphaFoldDB" id="A0A2N9VXL8"/>
<dbReference type="Pfam" id="PF13412">
    <property type="entry name" value="HTH_24"/>
    <property type="match status" value="1"/>
</dbReference>
<dbReference type="GO" id="GO:0019262">
    <property type="term" value="P:N-acetylneuraminate catabolic process"/>
    <property type="evidence" value="ECO:0007669"/>
    <property type="project" value="TreeGrafter"/>
</dbReference>
<comment type="caution">
    <text evidence="2">The sequence shown here is derived from an EMBL/GenBank/DDBJ whole genome shotgun (WGS) entry which is preliminary data.</text>
</comment>
<gene>
    <name evidence="2" type="ORF">B5P45_13225</name>
</gene>
<dbReference type="InterPro" id="IPR036390">
    <property type="entry name" value="WH_DNA-bd_sf"/>
</dbReference>
<dbReference type="Gene3D" id="1.10.10.10">
    <property type="entry name" value="Winged helix-like DNA-binding domain superfamily/Winged helix DNA-binding domain"/>
    <property type="match status" value="1"/>
</dbReference>
<dbReference type="SUPFAM" id="SSF46785">
    <property type="entry name" value="Winged helix' DNA-binding domain"/>
    <property type="match status" value="1"/>
</dbReference>
<dbReference type="Pfam" id="PF00480">
    <property type="entry name" value="ROK"/>
    <property type="match status" value="1"/>
</dbReference>
<feature type="region of interest" description="Disordered" evidence="1">
    <location>
        <begin position="1"/>
        <end position="32"/>
    </location>
</feature>
<evidence type="ECO:0000313" key="2">
    <source>
        <dbReference type="EMBL" id="PIO44236.1"/>
    </source>
</evidence>
<proteinExistence type="predicted"/>
<dbReference type="EMBL" id="MZMT01000033">
    <property type="protein sequence ID" value="PIO44236.1"/>
    <property type="molecule type" value="Genomic_DNA"/>
</dbReference>
<evidence type="ECO:0000313" key="3">
    <source>
        <dbReference type="Proteomes" id="UP000232163"/>
    </source>
</evidence>
<name>A0A2N9VXL8_9HYPH</name>
<reference evidence="3" key="1">
    <citation type="journal article" date="2017" name="Int J Environ Stud">
        <title>Does the Miocene-Pliocene relict legume Oxytropis triphylla form nitrogen-fixing nodules with a combination of bacterial strains?</title>
        <authorList>
            <person name="Safronova V."/>
            <person name="Belimov A."/>
            <person name="Sazanova A."/>
            <person name="Kuznetsova I."/>
            <person name="Popova J."/>
            <person name="Andronov E."/>
            <person name="Verkhozina A."/>
            <person name="Tikhonovich I."/>
        </authorList>
    </citation>
    <scope>NUCLEOTIDE SEQUENCE [LARGE SCALE GENOMIC DNA]</scope>
    <source>
        <strain evidence="3">Tri-38</strain>
    </source>
</reference>
<dbReference type="PANTHER" id="PTHR18964:SF169">
    <property type="entry name" value="N-ACETYLMANNOSAMINE KINASE"/>
    <property type="match status" value="1"/>
</dbReference>
<dbReference type="SUPFAM" id="SSF53067">
    <property type="entry name" value="Actin-like ATPase domain"/>
    <property type="match status" value="1"/>
</dbReference>
<keyword evidence="3" id="KW-1185">Reference proteome</keyword>
<dbReference type="GO" id="GO:0009384">
    <property type="term" value="F:N-acylmannosamine kinase activity"/>
    <property type="evidence" value="ECO:0007669"/>
    <property type="project" value="TreeGrafter"/>
</dbReference>
<dbReference type="InterPro" id="IPR043129">
    <property type="entry name" value="ATPase_NBD"/>
</dbReference>
<dbReference type="PANTHER" id="PTHR18964">
    <property type="entry name" value="ROK (REPRESSOR, ORF, KINASE) FAMILY"/>
    <property type="match status" value="1"/>
</dbReference>
<dbReference type="InterPro" id="IPR036388">
    <property type="entry name" value="WH-like_DNA-bd_sf"/>
</dbReference>
<dbReference type="Proteomes" id="UP000232163">
    <property type="component" value="Unassembled WGS sequence"/>
</dbReference>
<dbReference type="Gene3D" id="3.30.420.40">
    <property type="match status" value="2"/>
</dbReference>
<feature type="compositionally biased region" description="Basic and acidic residues" evidence="1">
    <location>
        <begin position="1"/>
        <end position="12"/>
    </location>
</feature>
<dbReference type="InterPro" id="IPR000600">
    <property type="entry name" value="ROK"/>
</dbReference>
<accession>A0A2N9VXL8</accession>
<protein>
    <submittedName>
        <fullName evidence="2">Sugar kinase</fullName>
    </submittedName>
</protein>
<evidence type="ECO:0000256" key="1">
    <source>
        <dbReference type="SAM" id="MobiDB-lite"/>
    </source>
</evidence>
<organism evidence="2 3">
    <name type="scientific">Phyllobacterium zundukense</name>
    <dbReference type="NCBI Taxonomy" id="1867719"/>
    <lineage>
        <taxon>Bacteria</taxon>
        <taxon>Pseudomonadati</taxon>
        <taxon>Pseudomonadota</taxon>
        <taxon>Alphaproteobacteria</taxon>
        <taxon>Hyphomicrobiales</taxon>
        <taxon>Phyllobacteriaceae</taxon>
        <taxon>Phyllobacterium</taxon>
    </lineage>
</organism>
<keyword evidence="2" id="KW-0418">Kinase</keyword>
<sequence>MEESHLGIRVSERSGTGGTRPTLHHGTNQSGMRDHNERVVLSLLRQHGSLAKTAIARMTGLSAQTCSIIMRMLEADELLSREEPLRGRIGQPLIPMSLNPEGAFFLGLKIGRRSADLVLIDFLGKIRSMLHMPYDYPTPEPIFHFAAEGIAEMIRGLTSKQRDRIAGIGIAAPFELWKWADTVGAPQEIMDQWRGCDIRARVAALCSFPVYLQNDMTAACGAELVFGQTKDVNDFVYFYIGSFIGGGIVINGSLYAGRSGNAGALGSMPVPGADGTPRQLIDIASITALERVVTELGRDPSPLWASPEDWGVMGAELDEWIDRAGKAIAQAVIASSSVVDFQAAIIDGWMPESVRSRIVLAVRRHVETFDLEGIELPVILEGTVGIHARALGAASLPLSDRFLLGQKIFRKVD</sequence>
<keyword evidence="2" id="KW-0808">Transferase</keyword>